<gene>
    <name evidence="1" type="ORF">WKR92_12550</name>
</gene>
<protein>
    <submittedName>
        <fullName evidence="1">Uncharacterized protein</fullName>
    </submittedName>
</protein>
<comment type="caution">
    <text evidence="1">The sequence shown here is derived from an EMBL/GenBank/DDBJ whole genome shotgun (WGS) entry which is preliminary data.</text>
</comment>
<dbReference type="RefSeq" id="WP_375558185.1">
    <property type="nucleotide sequence ID" value="NZ_JBBVGT010000003.1"/>
</dbReference>
<organism evidence="1 2">
    <name type="scientific">Albibacterium profundi</name>
    <dbReference type="NCBI Taxonomy" id="3134906"/>
    <lineage>
        <taxon>Bacteria</taxon>
        <taxon>Pseudomonadati</taxon>
        <taxon>Bacteroidota</taxon>
        <taxon>Sphingobacteriia</taxon>
        <taxon>Sphingobacteriales</taxon>
        <taxon>Sphingobacteriaceae</taxon>
        <taxon>Albibacterium</taxon>
    </lineage>
</organism>
<evidence type="ECO:0000313" key="2">
    <source>
        <dbReference type="Proteomes" id="UP001580928"/>
    </source>
</evidence>
<accession>A0ABV5CJV5</accession>
<dbReference type="Proteomes" id="UP001580928">
    <property type="component" value="Unassembled WGS sequence"/>
</dbReference>
<reference evidence="1 2" key="1">
    <citation type="submission" date="2024-04" db="EMBL/GenBank/DDBJ databases">
        <title>Albibacterium profundi sp. nov., isolated from sediment of the Challenger Deep of Mariana Trench.</title>
        <authorList>
            <person name="Wang Y."/>
        </authorList>
    </citation>
    <scope>NUCLEOTIDE SEQUENCE [LARGE SCALE GENOMIC DNA]</scope>
    <source>
        <strain evidence="1 2">RHL897</strain>
    </source>
</reference>
<dbReference type="EMBL" id="JBBVGT010000003">
    <property type="protein sequence ID" value="MFB5946657.1"/>
    <property type="molecule type" value="Genomic_DNA"/>
</dbReference>
<name>A0ABV5CJV5_9SPHI</name>
<evidence type="ECO:0000313" key="1">
    <source>
        <dbReference type="EMBL" id="MFB5946657.1"/>
    </source>
</evidence>
<keyword evidence="2" id="KW-1185">Reference proteome</keyword>
<sequence>MQFTQFTDSLHESNPSADLSVHLKALWYDKNDRWKEAHDLVDSLDDPDSALVHAYLHRVEGDQWNADYWYRKAGHRRPNVTLEEEWETLVQQFL</sequence>
<proteinExistence type="predicted"/>